<dbReference type="RefSeq" id="WP_345515065.1">
    <property type="nucleotide sequence ID" value="NZ_BAAAXD010000030.1"/>
</dbReference>
<gene>
    <name evidence="2" type="ORF">ACFFTL_03965</name>
</gene>
<organism evidence="2 3">
    <name type="scientific">Streptomyces yanii</name>
    <dbReference type="NCBI Taxonomy" id="78510"/>
    <lineage>
        <taxon>Bacteria</taxon>
        <taxon>Bacillati</taxon>
        <taxon>Actinomycetota</taxon>
        <taxon>Actinomycetes</taxon>
        <taxon>Kitasatosporales</taxon>
        <taxon>Streptomycetaceae</taxon>
        <taxon>Streptomyces</taxon>
    </lineage>
</organism>
<feature type="region of interest" description="Disordered" evidence="1">
    <location>
        <begin position="232"/>
        <end position="253"/>
    </location>
</feature>
<sequence>MTTAAVRSVADPRPVRGPVGRRTLQVVLFLGGLLALGVLFGAEAHAEQVPGPSHALVKKADARGADAMADRTAVPDAEPATDATEASAAVVTRVPAARPEGARAAERLAVPAATTTATARPAPSEATAGSDTVPGLRPVAGVARTTVQDLGRPVGRLVEKAVGTALGQAAGLLPDPLALPTGLLPPHSSIEPPAHGSAEGSAPHPAAPAPRPAGAYTVAADPGRGFAAPLSGVTAKETERRGAVPQYRPAPGQVPLDPCDGFGGPATAVTHVPRGGDQHAVPFAGGASFGLVRGAGLPATAAPMRDRSGEIVEFPG</sequence>
<accession>A0ABV5R322</accession>
<feature type="region of interest" description="Disordered" evidence="1">
    <location>
        <begin position="183"/>
        <end position="220"/>
    </location>
</feature>
<name>A0ABV5R322_9ACTN</name>
<reference evidence="2 3" key="1">
    <citation type="submission" date="2024-09" db="EMBL/GenBank/DDBJ databases">
        <authorList>
            <person name="Sun Q."/>
            <person name="Mori K."/>
        </authorList>
    </citation>
    <scope>NUCLEOTIDE SEQUENCE [LARGE SCALE GENOMIC DNA]</scope>
    <source>
        <strain evidence="2 3">JCM 3331</strain>
    </source>
</reference>
<keyword evidence="3" id="KW-1185">Reference proteome</keyword>
<evidence type="ECO:0000313" key="2">
    <source>
        <dbReference type="EMBL" id="MFB9571516.1"/>
    </source>
</evidence>
<dbReference type="Proteomes" id="UP001589710">
    <property type="component" value="Unassembled WGS sequence"/>
</dbReference>
<evidence type="ECO:0000256" key="1">
    <source>
        <dbReference type="SAM" id="MobiDB-lite"/>
    </source>
</evidence>
<feature type="region of interest" description="Disordered" evidence="1">
    <location>
        <begin position="113"/>
        <end position="137"/>
    </location>
</feature>
<protein>
    <submittedName>
        <fullName evidence="2">Uncharacterized protein</fullName>
    </submittedName>
</protein>
<comment type="caution">
    <text evidence="2">The sequence shown here is derived from an EMBL/GenBank/DDBJ whole genome shotgun (WGS) entry which is preliminary data.</text>
</comment>
<evidence type="ECO:0000313" key="3">
    <source>
        <dbReference type="Proteomes" id="UP001589710"/>
    </source>
</evidence>
<dbReference type="EMBL" id="JBHMCG010000015">
    <property type="protein sequence ID" value="MFB9571516.1"/>
    <property type="molecule type" value="Genomic_DNA"/>
</dbReference>
<feature type="compositionally biased region" description="Low complexity" evidence="1">
    <location>
        <begin position="113"/>
        <end position="128"/>
    </location>
</feature>
<proteinExistence type="predicted"/>